<proteinExistence type="predicted"/>
<keyword evidence="4" id="KW-1185">Reference proteome</keyword>
<feature type="region of interest" description="Disordered" evidence="1">
    <location>
        <begin position="79"/>
        <end position="98"/>
    </location>
</feature>
<accession>A0A5N7BH25</accession>
<sequence length="98" mass="11317">MEHVFSLARVFGLLCYFFCLPVPCTLLTLWPIIETKFGFVLVCVSVVPCQSSSCMRFSWLADYEFTNNWQSLKIPQEESHSSRGLCTLPFHHQPINSR</sequence>
<dbReference type="AlphaFoldDB" id="A0A5N7BH25"/>
<reference evidence="3 4" key="1">
    <citation type="submission" date="2019-04" db="EMBL/GenBank/DDBJ databases">
        <title>Friends and foes A comparative genomics studyof 23 Aspergillus species from section Flavi.</title>
        <authorList>
            <consortium name="DOE Joint Genome Institute"/>
            <person name="Kjaerbolling I."/>
            <person name="Vesth T."/>
            <person name="Frisvad J.C."/>
            <person name="Nybo J.L."/>
            <person name="Theobald S."/>
            <person name="Kildgaard S."/>
            <person name="Isbrandt T."/>
            <person name="Kuo A."/>
            <person name="Sato A."/>
            <person name="Lyhne E.K."/>
            <person name="Kogle M.E."/>
            <person name="Wiebenga A."/>
            <person name="Kun R.S."/>
            <person name="Lubbers R.J."/>
            <person name="Makela M.R."/>
            <person name="Barry K."/>
            <person name="Chovatia M."/>
            <person name="Clum A."/>
            <person name="Daum C."/>
            <person name="Haridas S."/>
            <person name="He G."/>
            <person name="LaButti K."/>
            <person name="Lipzen A."/>
            <person name="Mondo S."/>
            <person name="Riley R."/>
            <person name="Salamov A."/>
            <person name="Simmons B.A."/>
            <person name="Magnuson J.K."/>
            <person name="Henrissat B."/>
            <person name="Mortensen U.H."/>
            <person name="Larsen T.O."/>
            <person name="Devries R.P."/>
            <person name="Grigoriev I.V."/>
            <person name="Machida M."/>
            <person name="Baker S.E."/>
            <person name="Andersen M.R."/>
        </authorList>
    </citation>
    <scope>NUCLEOTIDE SEQUENCE [LARGE SCALE GENOMIC DNA]</scope>
    <source>
        <strain evidence="3 4">IBT 29228</strain>
    </source>
</reference>
<organism evidence="3 4">
    <name type="scientific">Aspergillus bertholletiae</name>
    <dbReference type="NCBI Taxonomy" id="1226010"/>
    <lineage>
        <taxon>Eukaryota</taxon>
        <taxon>Fungi</taxon>
        <taxon>Dikarya</taxon>
        <taxon>Ascomycota</taxon>
        <taxon>Pezizomycotina</taxon>
        <taxon>Eurotiomycetes</taxon>
        <taxon>Eurotiomycetidae</taxon>
        <taxon>Eurotiales</taxon>
        <taxon>Aspergillaceae</taxon>
        <taxon>Aspergillus</taxon>
        <taxon>Aspergillus subgen. Circumdati</taxon>
    </lineage>
</organism>
<dbReference type="EMBL" id="ML736174">
    <property type="protein sequence ID" value="KAE8381086.1"/>
    <property type="molecule type" value="Genomic_DNA"/>
</dbReference>
<name>A0A5N7BH25_9EURO</name>
<evidence type="ECO:0000313" key="4">
    <source>
        <dbReference type="Proteomes" id="UP000326198"/>
    </source>
</evidence>
<evidence type="ECO:0000256" key="2">
    <source>
        <dbReference type="SAM" id="Phobius"/>
    </source>
</evidence>
<gene>
    <name evidence="3" type="ORF">BDV26DRAFT_256067</name>
</gene>
<keyword evidence="2" id="KW-1133">Transmembrane helix</keyword>
<evidence type="ECO:0000256" key="1">
    <source>
        <dbReference type="SAM" id="MobiDB-lite"/>
    </source>
</evidence>
<keyword evidence="2" id="KW-0812">Transmembrane</keyword>
<dbReference type="OrthoDB" id="9989112at2759"/>
<protein>
    <submittedName>
        <fullName evidence="3">Uncharacterized protein</fullName>
    </submittedName>
</protein>
<evidence type="ECO:0000313" key="3">
    <source>
        <dbReference type="EMBL" id="KAE8381086.1"/>
    </source>
</evidence>
<feature type="transmembrane region" description="Helical" evidence="2">
    <location>
        <begin position="6"/>
        <end position="30"/>
    </location>
</feature>
<dbReference type="Proteomes" id="UP000326198">
    <property type="component" value="Unassembled WGS sequence"/>
</dbReference>
<keyword evidence="2" id="KW-0472">Membrane</keyword>